<feature type="signal peptide" evidence="1">
    <location>
        <begin position="1"/>
        <end position="26"/>
    </location>
</feature>
<dbReference type="Gene3D" id="3.10.450.50">
    <property type="match status" value="1"/>
</dbReference>
<dbReference type="EMBL" id="QKTW01000002">
    <property type="protein sequence ID" value="PZF74881.1"/>
    <property type="molecule type" value="Genomic_DNA"/>
</dbReference>
<dbReference type="InterPro" id="IPR027843">
    <property type="entry name" value="DUF4440"/>
</dbReference>
<evidence type="ECO:0000259" key="2">
    <source>
        <dbReference type="Pfam" id="PF14534"/>
    </source>
</evidence>
<dbReference type="Proteomes" id="UP000248745">
    <property type="component" value="Unassembled WGS sequence"/>
</dbReference>
<feature type="domain" description="DUF4440" evidence="2">
    <location>
        <begin position="44"/>
        <end position="156"/>
    </location>
</feature>
<feature type="chain" id="PRO_5015979333" evidence="1">
    <location>
        <begin position="27"/>
        <end position="163"/>
    </location>
</feature>
<comment type="caution">
    <text evidence="3">The sequence shown here is derived from an EMBL/GenBank/DDBJ whole genome shotgun (WGS) entry which is preliminary data.</text>
</comment>
<dbReference type="RefSeq" id="WP_110997087.1">
    <property type="nucleotide sequence ID" value="NZ_QKTW01000002.1"/>
</dbReference>
<evidence type="ECO:0000256" key="1">
    <source>
        <dbReference type="SAM" id="SignalP"/>
    </source>
</evidence>
<reference evidence="3 4" key="1">
    <citation type="submission" date="2018-06" db="EMBL/GenBank/DDBJ databases">
        <title>Mucibacter soli gen. nov., sp. nov., a new member of the family Chitinophagaceae producing mucin.</title>
        <authorList>
            <person name="Kim M.-K."/>
            <person name="Park S."/>
            <person name="Kim T.-S."/>
            <person name="Joung Y."/>
            <person name="Han J.-H."/>
            <person name="Kim S.B."/>
        </authorList>
    </citation>
    <scope>NUCLEOTIDE SEQUENCE [LARGE SCALE GENOMIC DNA]</scope>
    <source>
        <strain evidence="3 4">R1-15</strain>
    </source>
</reference>
<name>A0A2W2AI10_9BACT</name>
<accession>A0A2W2AI10</accession>
<dbReference type="OrthoDB" id="1357763at2"/>
<dbReference type="AlphaFoldDB" id="A0A2W2AI10"/>
<evidence type="ECO:0000313" key="4">
    <source>
        <dbReference type="Proteomes" id="UP000248745"/>
    </source>
</evidence>
<protein>
    <submittedName>
        <fullName evidence="3">Nuclear transport factor 2 family protein</fullName>
    </submittedName>
</protein>
<dbReference type="InterPro" id="IPR032710">
    <property type="entry name" value="NTF2-like_dom_sf"/>
</dbReference>
<dbReference type="SUPFAM" id="SSF54427">
    <property type="entry name" value="NTF2-like"/>
    <property type="match status" value="1"/>
</dbReference>
<proteinExistence type="predicted"/>
<sequence>MKRFSTAITVLLMVIAASCSSSKKQAYDYTRNYKPADKQLYDTIVQQDSIFFDAYNTCGTNLDKYASFYSENIEFYHDQGGLMTSKQDIVEATKRNICGKVTRELVAGSIEVYPIKDYGAVEVGLHKFHNNQEPDAPSKPGRFMIMWKHENSVWLITRVVSLH</sequence>
<organism evidence="3 4">
    <name type="scientific">Taibaiella soli</name>
    <dbReference type="NCBI Taxonomy" id="1649169"/>
    <lineage>
        <taxon>Bacteria</taxon>
        <taxon>Pseudomonadati</taxon>
        <taxon>Bacteroidota</taxon>
        <taxon>Chitinophagia</taxon>
        <taxon>Chitinophagales</taxon>
        <taxon>Chitinophagaceae</taxon>
        <taxon>Taibaiella</taxon>
    </lineage>
</organism>
<keyword evidence="1" id="KW-0732">Signal</keyword>
<dbReference type="PROSITE" id="PS51257">
    <property type="entry name" value="PROKAR_LIPOPROTEIN"/>
    <property type="match status" value="1"/>
</dbReference>
<evidence type="ECO:0000313" key="3">
    <source>
        <dbReference type="EMBL" id="PZF74881.1"/>
    </source>
</evidence>
<gene>
    <name evidence="3" type="ORF">DN068_01405</name>
</gene>
<dbReference type="Pfam" id="PF14534">
    <property type="entry name" value="DUF4440"/>
    <property type="match status" value="1"/>
</dbReference>
<keyword evidence="4" id="KW-1185">Reference proteome</keyword>